<gene>
    <name evidence="1" type="ORF">NHX12_005125</name>
</gene>
<comment type="caution">
    <text evidence="1">The sequence shown here is derived from an EMBL/GenBank/DDBJ whole genome shotgun (WGS) entry which is preliminary data.</text>
</comment>
<name>A0A9Q0DSD1_9TELE</name>
<dbReference type="SUPFAM" id="SSF47576">
    <property type="entry name" value="Calponin-homology domain, CH-domain"/>
    <property type="match status" value="1"/>
</dbReference>
<dbReference type="EMBL" id="JANIIK010000112">
    <property type="protein sequence ID" value="KAJ3592786.1"/>
    <property type="molecule type" value="Genomic_DNA"/>
</dbReference>
<organism evidence="1 2">
    <name type="scientific">Muraenolepis orangiensis</name>
    <name type="common">Patagonian moray cod</name>
    <dbReference type="NCBI Taxonomy" id="630683"/>
    <lineage>
        <taxon>Eukaryota</taxon>
        <taxon>Metazoa</taxon>
        <taxon>Chordata</taxon>
        <taxon>Craniata</taxon>
        <taxon>Vertebrata</taxon>
        <taxon>Euteleostomi</taxon>
        <taxon>Actinopterygii</taxon>
        <taxon>Neopterygii</taxon>
        <taxon>Teleostei</taxon>
        <taxon>Neoteleostei</taxon>
        <taxon>Acanthomorphata</taxon>
        <taxon>Zeiogadaria</taxon>
        <taxon>Gadariae</taxon>
        <taxon>Gadiformes</taxon>
        <taxon>Muraenolepidoidei</taxon>
        <taxon>Muraenolepididae</taxon>
        <taxon>Muraenolepis</taxon>
    </lineage>
</organism>
<proteinExistence type="predicted"/>
<accession>A0A9Q0DSD1</accession>
<dbReference type="AlphaFoldDB" id="A0A9Q0DSD1"/>
<evidence type="ECO:0008006" key="3">
    <source>
        <dbReference type="Google" id="ProtNLM"/>
    </source>
</evidence>
<feature type="non-terminal residue" evidence="1">
    <location>
        <position position="1"/>
    </location>
</feature>
<dbReference type="OrthoDB" id="8960431at2759"/>
<dbReference type="Gene3D" id="1.10.418.10">
    <property type="entry name" value="Calponin-like domain"/>
    <property type="match status" value="1"/>
</dbReference>
<dbReference type="Proteomes" id="UP001148018">
    <property type="component" value="Unassembled WGS sequence"/>
</dbReference>
<evidence type="ECO:0000313" key="2">
    <source>
        <dbReference type="Proteomes" id="UP001148018"/>
    </source>
</evidence>
<evidence type="ECO:0000313" key="1">
    <source>
        <dbReference type="EMBL" id="KAJ3592786.1"/>
    </source>
</evidence>
<sequence>MSVMLCRWEQNNFSMKLIYTDWANHYLAKSGHKRLIKDLQTDVTDGVLLAEIIQVVGVAGEIYGAGYEWPYGLVDTPECGLFPHVRRLTLSLRGVTRNNTSAPATMRAEYRQ</sequence>
<keyword evidence="2" id="KW-1185">Reference proteome</keyword>
<protein>
    <recommendedName>
        <fullName evidence="3">Calponin-homology (CH) domain-containing protein</fullName>
    </recommendedName>
</protein>
<reference evidence="1" key="1">
    <citation type="submission" date="2022-07" db="EMBL/GenBank/DDBJ databases">
        <title>Chromosome-level genome of Muraenolepis orangiensis.</title>
        <authorList>
            <person name="Kim J."/>
        </authorList>
    </citation>
    <scope>NUCLEOTIDE SEQUENCE</scope>
    <source>
        <strain evidence="1">KU_S4_2022</strain>
        <tissue evidence="1">Muscle</tissue>
    </source>
</reference>
<dbReference type="InterPro" id="IPR036872">
    <property type="entry name" value="CH_dom_sf"/>
</dbReference>